<organism evidence="2 3">
    <name type="scientific">Ustilago trichophora</name>
    <dbReference type="NCBI Taxonomy" id="86804"/>
    <lineage>
        <taxon>Eukaryota</taxon>
        <taxon>Fungi</taxon>
        <taxon>Dikarya</taxon>
        <taxon>Basidiomycota</taxon>
        <taxon>Ustilaginomycotina</taxon>
        <taxon>Ustilaginomycetes</taxon>
        <taxon>Ustilaginales</taxon>
        <taxon>Ustilaginaceae</taxon>
        <taxon>Ustilago</taxon>
    </lineage>
</organism>
<evidence type="ECO:0000313" key="3">
    <source>
        <dbReference type="Proteomes" id="UP000324022"/>
    </source>
</evidence>
<sequence>MLKTTRAGSKRSYTDSVCKETKGRRSRTIGATAVETGWRNDLGDSGPAAKSEETVGCWHKIEVEKPSSSLRTQHLVQAFCDLNDTELKRDGGGRKRAYEPAQDRGKSPNENKAQHGR</sequence>
<keyword evidence="3" id="KW-1185">Reference proteome</keyword>
<feature type="region of interest" description="Disordered" evidence="1">
    <location>
        <begin position="85"/>
        <end position="117"/>
    </location>
</feature>
<protein>
    <submittedName>
        <fullName evidence="2">Uncharacterized protein</fullName>
    </submittedName>
</protein>
<proteinExistence type="predicted"/>
<reference evidence="2 3" key="1">
    <citation type="submission" date="2018-03" db="EMBL/GenBank/DDBJ databases">
        <authorList>
            <person name="Guldener U."/>
        </authorList>
    </citation>
    <scope>NUCLEOTIDE SEQUENCE [LARGE SCALE GENOMIC DNA]</scope>
    <source>
        <strain evidence="2 3">NBRC100155</strain>
    </source>
</reference>
<name>A0A5C3ECW9_9BASI</name>
<evidence type="ECO:0000313" key="2">
    <source>
        <dbReference type="EMBL" id="SPO27905.1"/>
    </source>
</evidence>
<accession>A0A5C3ECW9</accession>
<dbReference type="AlphaFoldDB" id="A0A5C3ECW9"/>
<feature type="region of interest" description="Disordered" evidence="1">
    <location>
        <begin position="1"/>
        <end position="50"/>
    </location>
</feature>
<dbReference type="EMBL" id="OOIN01000020">
    <property type="protein sequence ID" value="SPO27905.1"/>
    <property type="molecule type" value="Genomic_DNA"/>
</dbReference>
<dbReference type="Proteomes" id="UP000324022">
    <property type="component" value="Unassembled WGS sequence"/>
</dbReference>
<gene>
    <name evidence="2" type="ORF">UTRI_05048</name>
</gene>
<evidence type="ECO:0000256" key="1">
    <source>
        <dbReference type="SAM" id="MobiDB-lite"/>
    </source>
</evidence>